<dbReference type="AlphaFoldDB" id="A0A974BNT3"/>
<proteinExistence type="predicted"/>
<name>A0A974BNT3_XENLA</name>
<evidence type="ECO:0000313" key="1">
    <source>
        <dbReference type="EMBL" id="OCT55258.1"/>
    </source>
</evidence>
<gene>
    <name evidence="1" type="ORF">XELAEV_18003483mg</name>
</gene>
<sequence>MSLLALPPSSWSACMYLHGTARYNCGHKTGCYSLEGYMGHYFVSPCVEILKSSWVLNIKFMGIHLMPGVAG</sequence>
<reference evidence="1" key="1">
    <citation type="submission" date="2016-05" db="EMBL/GenBank/DDBJ databases">
        <title>WGS assembly of Xenopus laevis.</title>
        <authorList>
            <person name="Session A."/>
            <person name="Uno Y."/>
            <person name="Kwon T."/>
            <person name="Chapman J."/>
            <person name="Toyoda A."/>
            <person name="Takahashi S."/>
            <person name="Fukui A."/>
            <person name="Hikosaka A."/>
            <person name="Putnam N."/>
            <person name="Stites J."/>
            <person name="Van Heeringen S."/>
            <person name="Quigley I."/>
            <person name="Heinz S."/>
            <person name="Hellsten U."/>
            <person name="Lyons J."/>
            <person name="Suzuki A."/>
            <person name="Kondo M."/>
            <person name="Ogino H."/>
            <person name="Ochi H."/>
            <person name="Bogdanovic O."/>
            <person name="Lister R."/>
            <person name="Georgiou G."/>
            <person name="Paranjpe S."/>
            <person name="Van Kruijsbergen I."/>
            <person name="Mozaffari S."/>
            <person name="Shu S."/>
            <person name="Schmutz J."/>
            <person name="Jenkins J."/>
            <person name="Grimwood J."/>
            <person name="Carlson J."/>
            <person name="Mitros T."/>
            <person name="Simakov O."/>
            <person name="Heald R."/>
            <person name="Miller K."/>
            <person name="Haudenschild C."/>
            <person name="Kuroki Y."/>
            <person name="Tanaka T."/>
            <person name="Michiue T."/>
            <person name="Watanabe M."/>
            <person name="Kinoshita T."/>
            <person name="Ohta Y."/>
            <person name="Mawaribuchi S."/>
            <person name="Suzuki Y."/>
            <person name="Haramoto Y."/>
            <person name="Yamamoto T."/>
            <person name="Takagi C."/>
            <person name="Kitzman J."/>
            <person name="Shendure J."/>
            <person name="Nakayama T."/>
            <person name="Izutsu Y."/>
            <person name="Robert J."/>
            <person name="Dichmann D."/>
            <person name="Flajnik M."/>
            <person name="Houston D."/>
            <person name="Marcotte E."/>
            <person name="Wallingford J."/>
            <person name="Ito Y."/>
            <person name="Asashima M."/>
            <person name="Ueno N."/>
            <person name="Matsuda Y."/>
            <person name="Jan Veenstra G."/>
            <person name="Fujiyama A."/>
            <person name="Harland R."/>
            <person name="Taira M."/>
            <person name="Rokhsar D.S."/>
        </authorList>
    </citation>
    <scope>NUCLEOTIDE SEQUENCE</scope>
    <source>
        <strain evidence="1">J</strain>
        <tissue evidence="1">Blood</tissue>
    </source>
</reference>
<dbReference type="EMBL" id="KV509715">
    <property type="protein sequence ID" value="OCT55258.1"/>
    <property type="molecule type" value="Genomic_DNA"/>
</dbReference>
<accession>A0A974BNT3</accession>
<organism evidence="1">
    <name type="scientific">Xenopus laevis</name>
    <name type="common">African clawed frog</name>
    <dbReference type="NCBI Taxonomy" id="8355"/>
    <lineage>
        <taxon>Eukaryota</taxon>
        <taxon>Metazoa</taxon>
        <taxon>Chordata</taxon>
        <taxon>Craniata</taxon>
        <taxon>Vertebrata</taxon>
        <taxon>Euteleostomi</taxon>
        <taxon>Amphibia</taxon>
        <taxon>Batrachia</taxon>
        <taxon>Anura</taxon>
        <taxon>Pipoidea</taxon>
        <taxon>Pipidae</taxon>
        <taxon>Xenopodinae</taxon>
        <taxon>Xenopus</taxon>
        <taxon>Xenopus</taxon>
    </lineage>
</organism>
<protein>
    <submittedName>
        <fullName evidence="1">Uncharacterized protein</fullName>
    </submittedName>
</protein>
<dbReference type="Proteomes" id="UP000694892">
    <property type="component" value="Unassembled WGS sequence"/>
</dbReference>